<dbReference type="EMBL" id="CP015583">
    <property type="protein sequence ID" value="APT56548.1"/>
    <property type="molecule type" value="Genomic_DNA"/>
</dbReference>
<dbReference type="PANTHER" id="PTHR48100">
    <property type="entry name" value="BROAD-SPECIFICITY PHOSPHATASE YOR283W-RELATED"/>
    <property type="match status" value="1"/>
</dbReference>
<dbReference type="Pfam" id="PF00300">
    <property type="entry name" value="His_Phos_1"/>
    <property type="match status" value="1"/>
</dbReference>
<dbReference type="STRING" id="257708.RGI145_04945"/>
<evidence type="ECO:0000313" key="3">
    <source>
        <dbReference type="Proteomes" id="UP000185494"/>
    </source>
</evidence>
<evidence type="ECO:0000313" key="2">
    <source>
        <dbReference type="EMBL" id="APT56548.1"/>
    </source>
</evidence>
<dbReference type="InterPro" id="IPR029033">
    <property type="entry name" value="His_PPase_superfam"/>
</dbReference>
<evidence type="ECO:0000256" key="1">
    <source>
        <dbReference type="PIRSR" id="PIRSR613078-3"/>
    </source>
</evidence>
<dbReference type="KEGG" id="rgi:RGI145_04945"/>
<dbReference type="SMART" id="SM00855">
    <property type="entry name" value="PGAM"/>
    <property type="match status" value="1"/>
</dbReference>
<dbReference type="GO" id="GO:0016791">
    <property type="term" value="F:phosphatase activity"/>
    <property type="evidence" value="ECO:0007669"/>
    <property type="project" value="TreeGrafter"/>
</dbReference>
<proteinExistence type="predicted"/>
<dbReference type="InterPro" id="IPR013078">
    <property type="entry name" value="His_Pase_superF_clade-1"/>
</dbReference>
<name>A0A1L7ACM1_9PROT</name>
<dbReference type="CDD" id="cd07067">
    <property type="entry name" value="HP_PGM_like"/>
    <property type="match status" value="1"/>
</dbReference>
<sequence length="211" mass="23372">MILTRLFLIRHAIVEPSARLTMYGDMDVPLCTVALAAEQVAHAWLAERLPRPARWFCTPLARTRSTAAAIFAGGYPEQRLTELPDMREQNLGRWQGLTHEEFTALLRDPPHPFWPHSAEERPPGGESVSDVVKRVGPVLEDLVDKYPGESLVIVAHGGSIRAALAHACGFTPYQALQFSVRNLSLTRLENLSGQWRVGAVNEEPPGLSVLH</sequence>
<dbReference type="SUPFAM" id="SSF53254">
    <property type="entry name" value="Phosphoglycerate mutase-like"/>
    <property type="match status" value="1"/>
</dbReference>
<dbReference type="InterPro" id="IPR050275">
    <property type="entry name" value="PGM_Phosphatase"/>
</dbReference>
<organism evidence="2 3">
    <name type="scientific">Roseomonas gilardii</name>
    <dbReference type="NCBI Taxonomy" id="257708"/>
    <lineage>
        <taxon>Bacteria</taxon>
        <taxon>Pseudomonadati</taxon>
        <taxon>Pseudomonadota</taxon>
        <taxon>Alphaproteobacteria</taxon>
        <taxon>Acetobacterales</taxon>
        <taxon>Roseomonadaceae</taxon>
        <taxon>Roseomonas</taxon>
    </lineage>
</organism>
<gene>
    <name evidence="2" type="ORF">RGI145_04945</name>
</gene>
<reference evidence="2 3" key="1">
    <citation type="submission" date="2016-05" db="EMBL/GenBank/DDBJ databases">
        <title>Complete Genome and Methylome Analysis of Psychrotrophic Bacterial Isolates from Antarctic Lake Untersee.</title>
        <authorList>
            <person name="Fomenkov A."/>
            <person name="Akimov V.N."/>
            <person name="Vasilyeva L.V."/>
            <person name="Andersen D."/>
            <person name="Vincze T."/>
            <person name="Roberts R.J."/>
        </authorList>
    </citation>
    <scope>NUCLEOTIDE SEQUENCE [LARGE SCALE GENOMIC DNA]</scope>
    <source>
        <strain evidence="2 3">U14-5</strain>
    </source>
</reference>
<dbReference type="RefSeq" id="WP_075797492.1">
    <property type="nucleotide sequence ID" value="NZ_CP015583.1"/>
</dbReference>
<accession>A0A1L7ACM1</accession>
<dbReference type="eggNOG" id="COG0406">
    <property type="taxonomic scope" value="Bacteria"/>
</dbReference>
<dbReference type="Proteomes" id="UP000185494">
    <property type="component" value="Chromosome 1"/>
</dbReference>
<protein>
    <submittedName>
        <fullName evidence="2">Phosphoglycerate mutase</fullName>
    </submittedName>
</protein>
<dbReference type="AlphaFoldDB" id="A0A1L7ACM1"/>
<feature type="site" description="Transition state stabilizer" evidence="1">
    <location>
        <position position="156"/>
    </location>
</feature>
<dbReference type="Gene3D" id="3.40.50.1240">
    <property type="entry name" value="Phosphoglycerate mutase-like"/>
    <property type="match status" value="1"/>
</dbReference>